<gene>
    <name evidence="3" type="ORF">Lac1_01490</name>
</gene>
<dbReference type="SUPFAM" id="SSF82771">
    <property type="entry name" value="GIY-YIG endonuclease"/>
    <property type="match status" value="1"/>
</dbReference>
<dbReference type="InterPro" id="IPR000305">
    <property type="entry name" value="GIY-YIG_endonuc"/>
</dbReference>
<dbReference type="PANTHER" id="PTHR34477">
    <property type="entry name" value="UPF0213 PROTEIN YHBQ"/>
    <property type="match status" value="1"/>
</dbReference>
<reference evidence="4" key="1">
    <citation type="journal article" date="2023" name="Int. J. Syst. Evol. Microbiol.">
        <title>Claveliimonas bilis gen. nov., sp. nov., deoxycholic acid-producing bacteria isolated from human faeces, and reclassification of Sellimonas monacensis Zenner et al. 2021 as Claveliimonas monacensis comb. nov.</title>
        <authorList>
            <person name="Hisatomi A."/>
            <person name="Kastawa N.W.E.P.G."/>
            <person name="Song I."/>
            <person name="Ohkuma M."/>
            <person name="Fukiya S."/>
            <person name="Sakamoto M."/>
        </authorList>
    </citation>
    <scope>NUCLEOTIDE SEQUENCE [LARGE SCALE GENOMIC DNA]</scope>
    <source>
        <strain evidence="4">12BBH14</strain>
    </source>
</reference>
<accession>A0ABN6YSE9</accession>
<name>A0ABN6YSE9_9FIRM</name>
<dbReference type="Gene3D" id="3.40.1440.10">
    <property type="entry name" value="GIY-YIG endonuclease"/>
    <property type="match status" value="1"/>
</dbReference>
<evidence type="ECO:0000259" key="2">
    <source>
        <dbReference type="PROSITE" id="PS50164"/>
    </source>
</evidence>
<organism evidence="3 4">
    <name type="scientific">Claveliimonas bilis</name>
    <dbReference type="NCBI Taxonomy" id="3028070"/>
    <lineage>
        <taxon>Bacteria</taxon>
        <taxon>Bacillati</taxon>
        <taxon>Bacillota</taxon>
        <taxon>Clostridia</taxon>
        <taxon>Lachnospirales</taxon>
        <taxon>Lachnospiraceae</taxon>
        <taxon>Claveliimonas</taxon>
    </lineage>
</organism>
<evidence type="ECO:0000313" key="3">
    <source>
        <dbReference type="EMBL" id="BDZ75966.1"/>
    </source>
</evidence>
<feature type="domain" description="GIY-YIG" evidence="2">
    <location>
        <begin position="6"/>
        <end position="82"/>
    </location>
</feature>
<dbReference type="Pfam" id="PF01541">
    <property type="entry name" value="GIY-YIG"/>
    <property type="match status" value="1"/>
</dbReference>
<dbReference type="CDD" id="cd10456">
    <property type="entry name" value="GIY-YIG_UPF0213"/>
    <property type="match status" value="1"/>
</dbReference>
<evidence type="ECO:0000256" key="1">
    <source>
        <dbReference type="ARBA" id="ARBA00007435"/>
    </source>
</evidence>
<keyword evidence="4" id="KW-1185">Reference proteome</keyword>
<dbReference type="InterPro" id="IPR035901">
    <property type="entry name" value="GIY-YIG_endonuc_sf"/>
</dbReference>
<protein>
    <submittedName>
        <fullName evidence="3">GIY-YIG domain-containing protein</fullName>
    </submittedName>
</protein>
<proteinExistence type="inferred from homology"/>
<sequence>MENLSKTNYTYILKCKDGSLYTGWTNNLAKRLQAHNEGKGAKYTGSRRPVTLEYYEIYETKEEAMRREYEIKHMGRKKKLELIEKKCQKEDKEKKPEEL</sequence>
<comment type="similarity">
    <text evidence="1">Belongs to the UPF0213 family.</text>
</comment>
<dbReference type="Proteomes" id="UP001305815">
    <property type="component" value="Chromosome"/>
</dbReference>
<dbReference type="EMBL" id="AP027742">
    <property type="protein sequence ID" value="BDZ75966.1"/>
    <property type="molecule type" value="Genomic_DNA"/>
</dbReference>
<dbReference type="PROSITE" id="PS50164">
    <property type="entry name" value="GIY_YIG"/>
    <property type="match status" value="1"/>
</dbReference>
<dbReference type="InterPro" id="IPR050190">
    <property type="entry name" value="UPF0213_domain"/>
</dbReference>
<evidence type="ECO:0000313" key="4">
    <source>
        <dbReference type="Proteomes" id="UP001305815"/>
    </source>
</evidence>
<dbReference type="PANTHER" id="PTHR34477:SF1">
    <property type="entry name" value="UPF0213 PROTEIN YHBQ"/>
    <property type="match status" value="1"/>
</dbReference>
<dbReference type="SMART" id="SM00465">
    <property type="entry name" value="GIYc"/>
    <property type="match status" value="1"/>
</dbReference>